<dbReference type="STRING" id="311333.SAMN05421664_2012"/>
<dbReference type="SUPFAM" id="SSF50630">
    <property type="entry name" value="Acid proteases"/>
    <property type="match status" value="1"/>
</dbReference>
<sequence>MRNHKKHLFLLLLLLFPFFFNAATIPFEFIDGKIIVKLNIKNNPHNFIFDSGAFTIISSELKNQLNEKKSTTVFEGIDANNAKSKMEVFSTDNLQVADLNLKGVNFSFADISWMSGRACKKISGIFGANMMKGKVWRIDFKSNTITVFDKPQNLPDNAATIPFSEENFTSVPRINAKIRNQNIEFIFDTGSGMGFTVNQKSYDQIKDKDFLTFEGLLSQSLNSIVKGQRQVDLMDIELNNTKLGSQIVDSSSDSPNLIGTRFIENYLVDLDFINNKIILANTGKAPEYQSFGVAFAPVDNSLVIVNKLEIPQLSGLQLTDKIIKINNKDVSKINGETFCEIKAMLDNSQTITIENNAHKTFTLEKKNVLQYLK</sequence>
<gene>
    <name evidence="2" type="ORF">SAMN05421664_2012</name>
</gene>
<dbReference type="GO" id="GO:0006508">
    <property type="term" value="P:proteolysis"/>
    <property type="evidence" value="ECO:0007669"/>
    <property type="project" value="UniProtKB-KW"/>
</dbReference>
<accession>A0A1H1CMR9</accession>
<evidence type="ECO:0000313" key="2">
    <source>
        <dbReference type="EMBL" id="SDQ64896.1"/>
    </source>
</evidence>
<dbReference type="Gene3D" id="2.40.70.10">
    <property type="entry name" value="Acid Proteases"/>
    <property type="match status" value="2"/>
</dbReference>
<dbReference type="InterPro" id="IPR021109">
    <property type="entry name" value="Peptidase_aspartic_dom_sf"/>
</dbReference>
<evidence type="ECO:0000313" key="3">
    <source>
        <dbReference type="Proteomes" id="UP000199627"/>
    </source>
</evidence>
<dbReference type="Proteomes" id="UP000199627">
    <property type="component" value="Unassembled WGS sequence"/>
</dbReference>
<dbReference type="EMBL" id="FNKL01000003">
    <property type="protein sequence ID" value="SDQ64896.1"/>
    <property type="molecule type" value="Genomic_DNA"/>
</dbReference>
<name>A0A1H1CMR9_9FLAO</name>
<dbReference type="Pfam" id="PF13650">
    <property type="entry name" value="Asp_protease_2"/>
    <property type="match status" value="1"/>
</dbReference>
<dbReference type="AlphaFoldDB" id="A0A1H1CMR9"/>
<keyword evidence="1" id="KW-0732">Signal</keyword>
<keyword evidence="3" id="KW-1185">Reference proteome</keyword>
<protein>
    <submittedName>
        <fullName evidence="2">Aspartyl protease</fullName>
    </submittedName>
</protein>
<dbReference type="OrthoDB" id="5580718at2"/>
<dbReference type="GO" id="GO:0008233">
    <property type="term" value="F:peptidase activity"/>
    <property type="evidence" value="ECO:0007669"/>
    <property type="project" value="UniProtKB-KW"/>
</dbReference>
<keyword evidence="2" id="KW-0378">Hydrolase</keyword>
<reference evidence="3" key="1">
    <citation type="submission" date="2016-10" db="EMBL/GenBank/DDBJ databases">
        <authorList>
            <person name="Varghese N."/>
            <person name="Submissions S."/>
        </authorList>
    </citation>
    <scope>NUCLEOTIDE SEQUENCE [LARGE SCALE GENOMIC DNA]</scope>
    <source>
        <strain evidence="3">DSM 17072</strain>
    </source>
</reference>
<proteinExistence type="predicted"/>
<feature type="chain" id="PRO_5011490281" evidence="1">
    <location>
        <begin position="23"/>
        <end position="373"/>
    </location>
</feature>
<evidence type="ECO:0000256" key="1">
    <source>
        <dbReference type="SAM" id="SignalP"/>
    </source>
</evidence>
<dbReference type="RefSeq" id="WP_089755619.1">
    <property type="nucleotide sequence ID" value="NZ_FNKL01000003.1"/>
</dbReference>
<organism evidence="2 3">
    <name type="scientific">Chryseobacterium soldanellicola</name>
    <dbReference type="NCBI Taxonomy" id="311333"/>
    <lineage>
        <taxon>Bacteria</taxon>
        <taxon>Pseudomonadati</taxon>
        <taxon>Bacteroidota</taxon>
        <taxon>Flavobacteriia</taxon>
        <taxon>Flavobacteriales</taxon>
        <taxon>Weeksellaceae</taxon>
        <taxon>Chryseobacterium group</taxon>
        <taxon>Chryseobacterium</taxon>
    </lineage>
</organism>
<keyword evidence="2" id="KW-0645">Protease</keyword>
<feature type="signal peptide" evidence="1">
    <location>
        <begin position="1"/>
        <end position="22"/>
    </location>
</feature>